<evidence type="ECO:0000313" key="3">
    <source>
        <dbReference type="EMBL" id="CDX49155.1"/>
    </source>
</evidence>
<feature type="region of interest" description="Disordered" evidence="1">
    <location>
        <begin position="200"/>
        <end position="242"/>
    </location>
</feature>
<dbReference type="Proteomes" id="UP000182888">
    <property type="component" value="Unassembled WGS sequence"/>
</dbReference>
<accession>A0A0K2VMP5</accession>
<feature type="signal peptide" evidence="2">
    <location>
        <begin position="1"/>
        <end position="26"/>
    </location>
</feature>
<protein>
    <submittedName>
        <fullName evidence="3">Uncharacterized protein</fullName>
    </submittedName>
</protein>
<name>A0A0K2VMP5_MESPL</name>
<feature type="chain" id="PRO_5005489669" evidence="2">
    <location>
        <begin position="27"/>
        <end position="378"/>
    </location>
</feature>
<evidence type="ECO:0000256" key="1">
    <source>
        <dbReference type="SAM" id="MobiDB-lite"/>
    </source>
</evidence>
<evidence type="ECO:0000313" key="4">
    <source>
        <dbReference type="Proteomes" id="UP000182888"/>
    </source>
</evidence>
<keyword evidence="2" id="KW-0732">Signal</keyword>
<dbReference type="AlphaFoldDB" id="A0A0K2VMP5"/>
<evidence type="ECO:0000256" key="2">
    <source>
        <dbReference type="SAM" id="SignalP"/>
    </source>
</evidence>
<sequence>MRRSTIVALFASATIVAVSLVGYAGAQTKSTSSELVGFLEELAPFVGSSKAGIEYRDAKLRGVDTPEQASANADAVDDLQATAASKVLSATGGTMGTVLGVANAGAASVLMPAAKSERAAIDAHNQLIERAMTVRNGDEAMQLQKDSDALIAANAQFEPDTGNVWDTAKRFAGLVGTKADNAANAFLELTLENINNAAKEAQQNKAVPDQPRPPLQANDETAAPNSVEPDSQGQEMAALPPSGDLWRVTQRTSGGGPETTSECAQMPWLTEDDWVDQLARTHGGGDSKSDYGIYKCEKLTAEAGDPNQPNVKIFNHLCHWNGRAVFNSTWVNESFDIQTRLAIGHPTDNVVLVLVQQTSSNPNLSPSNELTIQYTRCQ</sequence>
<dbReference type="EMBL" id="CCND01000001">
    <property type="protein sequence ID" value="CDX49155.1"/>
    <property type="molecule type" value="Genomic_DNA"/>
</dbReference>
<gene>
    <name evidence="3" type="ORF">MPL1032_10218</name>
</gene>
<proteinExistence type="predicted"/>
<organism evidence="3 4">
    <name type="scientific">Mesorhizobium plurifarium</name>
    <dbReference type="NCBI Taxonomy" id="69974"/>
    <lineage>
        <taxon>Bacteria</taxon>
        <taxon>Pseudomonadati</taxon>
        <taxon>Pseudomonadota</taxon>
        <taxon>Alphaproteobacteria</taxon>
        <taxon>Hyphomicrobiales</taxon>
        <taxon>Phyllobacteriaceae</taxon>
        <taxon>Mesorhizobium</taxon>
    </lineage>
</organism>
<reference evidence="4" key="1">
    <citation type="submission" date="2014-08" db="EMBL/GenBank/DDBJ databases">
        <authorList>
            <person name="Edwards T."/>
        </authorList>
    </citation>
    <scope>NUCLEOTIDE SEQUENCE [LARGE SCALE GENOMIC DNA]</scope>
</reference>